<dbReference type="EMBL" id="HBFQ01035059">
    <property type="protein sequence ID" value="CAD8850379.1"/>
    <property type="molecule type" value="Transcribed_RNA"/>
</dbReference>
<evidence type="ECO:0000313" key="4">
    <source>
        <dbReference type="EMBL" id="CAD8850379.1"/>
    </source>
</evidence>
<feature type="domain" description="Ubiquitin-like" evidence="3">
    <location>
        <begin position="303"/>
        <end position="376"/>
    </location>
</feature>
<gene>
    <name evidence="4" type="ORF">NSCI0253_LOCUS24729</name>
</gene>
<dbReference type="PROSITE" id="PS50053">
    <property type="entry name" value="UBIQUITIN_2"/>
    <property type="match status" value="1"/>
</dbReference>
<name>A0A7S1F944_NOCSC</name>
<keyword evidence="1" id="KW-0677">Repeat</keyword>
<sequence>MDRDAELAKVFAKARAIVHDHTPGNPNAIRMLKDIAQEHPLLFRRLAGTSDMNLLQSGILEKATVGKLSVMLSADPGLARIKWRSAYPLELAINHRLDSCFLEELMAAWPASVRLRDSESRFAFNAILAGATSWHGTAALKALRLFPEVARLKEGSYPLHLAIERRCSGVLVAALLRTFRLAASLPMDDGRMPLHVALQTHLPWEMQAKLIEACPRALLMPMAGRMLPLEYAITQGLAREVVLLLADGCPSWVSDDCTPMAAVCARAAATGLRTRLLPRRRVVDDRGQPFEWQSKQPLVTGGVRFIVTPEMSPPIVLEARLTDPLHLVTRRIEQVDGTAERDQILLLNGERLQPELSIGDNGIRENVAVAMRRRDRLLPLALRRSAHEPLVRNLIKWRPRRAREVDLHGNYPLHLAIDVGASDAVLKDLIEVFAAATLTPFAHTGTVFPLQRLLEKHYSLDVIEALLRCGHREHWDTQTGAYHPVKLPDHLIPPFPLAVAIEANCDTSIIKVLLGARALPEARNQFTGYNHVELVLTKGRHHLFHTLLSSLMARRPLALTEAGPKGMHLLHVALLHQAPSSITLDVIELAPASVDAVDADGRLPIHIAMVARAPSDVVHALLRASPGTVRATDGRGRTPLQLAVVSEVPRGVLSEACIVDPSSFRGRELLDLAVRTDAPDWVIQELVALMPDTSFFSRSLWRTSFNRAACVAVQELKNREEARASCGIGPTDVLDEGSTKASSGKPAVHGCAGSTPFCEIVRLCLETLTYQKF</sequence>
<dbReference type="GO" id="GO:0005886">
    <property type="term" value="C:plasma membrane"/>
    <property type="evidence" value="ECO:0007669"/>
    <property type="project" value="TreeGrafter"/>
</dbReference>
<evidence type="ECO:0000256" key="2">
    <source>
        <dbReference type="ARBA" id="ARBA00023043"/>
    </source>
</evidence>
<protein>
    <recommendedName>
        <fullName evidence="3">Ubiquitin-like domain-containing protein</fullName>
    </recommendedName>
</protein>
<accession>A0A7S1F944</accession>
<reference evidence="4" key="1">
    <citation type="submission" date="2021-01" db="EMBL/GenBank/DDBJ databases">
        <authorList>
            <person name="Corre E."/>
            <person name="Pelletier E."/>
            <person name="Niang G."/>
            <person name="Scheremetjew M."/>
            <person name="Finn R."/>
            <person name="Kale V."/>
            <person name="Holt S."/>
            <person name="Cochrane G."/>
            <person name="Meng A."/>
            <person name="Brown T."/>
            <person name="Cohen L."/>
        </authorList>
    </citation>
    <scope>NUCLEOTIDE SEQUENCE</scope>
</reference>
<evidence type="ECO:0000256" key="1">
    <source>
        <dbReference type="ARBA" id="ARBA00022737"/>
    </source>
</evidence>
<evidence type="ECO:0000259" key="3">
    <source>
        <dbReference type="PROSITE" id="PS50053"/>
    </source>
</evidence>
<dbReference type="PANTHER" id="PTHR24186">
    <property type="entry name" value="PROTEIN PHOSPHATASE 1 REGULATORY SUBUNIT"/>
    <property type="match status" value="1"/>
</dbReference>
<organism evidence="4">
    <name type="scientific">Noctiluca scintillans</name>
    <name type="common">Sea sparkle</name>
    <name type="synonym">Red tide dinoflagellate</name>
    <dbReference type="NCBI Taxonomy" id="2966"/>
    <lineage>
        <taxon>Eukaryota</taxon>
        <taxon>Sar</taxon>
        <taxon>Alveolata</taxon>
        <taxon>Dinophyceae</taxon>
        <taxon>Noctilucales</taxon>
        <taxon>Noctilucaceae</taxon>
        <taxon>Noctiluca</taxon>
    </lineage>
</organism>
<dbReference type="InterPro" id="IPR000626">
    <property type="entry name" value="Ubiquitin-like_dom"/>
</dbReference>
<dbReference type="Gene3D" id="1.25.40.20">
    <property type="entry name" value="Ankyrin repeat-containing domain"/>
    <property type="match status" value="1"/>
</dbReference>
<dbReference type="PANTHER" id="PTHR24186:SF38">
    <property type="entry name" value="ANKYRIN REPEAT FAMILY PROTEIN"/>
    <property type="match status" value="1"/>
</dbReference>
<dbReference type="SUPFAM" id="SSF48403">
    <property type="entry name" value="Ankyrin repeat"/>
    <property type="match status" value="1"/>
</dbReference>
<dbReference type="InterPro" id="IPR036770">
    <property type="entry name" value="Ankyrin_rpt-contain_sf"/>
</dbReference>
<proteinExistence type="predicted"/>
<keyword evidence="2" id="KW-0040">ANK repeat</keyword>
<dbReference type="AlphaFoldDB" id="A0A7S1F944"/>